<dbReference type="InterPro" id="IPR036388">
    <property type="entry name" value="WH-like_DNA-bd_sf"/>
</dbReference>
<accession>A0A834YB42</accession>
<feature type="domain" description="HSF-type DNA-binding" evidence="7">
    <location>
        <begin position="4"/>
        <end position="61"/>
    </location>
</feature>
<feature type="coiled-coil region" evidence="5">
    <location>
        <begin position="86"/>
        <end position="113"/>
    </location>
</feature>
<dbReference type="PANTHER" id="PTHR10015">
    <property type="entry name" value="HEAT SHOCK TRANSCRIPTION FACTOR"/>
    <property type="match status" value="1"/>
</dbReference>
<dbReference type="GO" id="GO:0005634">
    <property type="term" value="C:nucleus"/>
    <property type="evidence" value="ECO:0007669"/>
    <property type="project" value="UniProtKB-SubCell"/>
</dbReference>
<evidence type="ECO:0000313" key="8">
    <source>
        <dbReference type="EMBL" id="KAF8379043.1"/>
    </source>
</evidence>
<dbReference type="InterPro" id="IPR000232">
    <property type="entry name" value="HSF_DNA-bd"/>
</dbReference>
<keyword evidence="3" id="KW-0238">DNA-binding</keyword>
<keyword evidence="9" id="KW-1185">Reference proteome</keyword>
<organism evidence="8 9">
    <name type="scientific">Tetracentron sinense</name>
    <name type="common">Spur-leaf</name>
    <dbReference type="NCBI Taxonomy" id="13715"/>
    <lineage>
        <taxon>Eukaryota</taxon>
        <taxon>Viridiplantae</taxon>
        <taxon>Streptophyta</taxon>
        <taxon>Embryophyta</taxon>
        <taxon>Tracheophyta</taxon>
        <taxon>Spermatophyta</taxon>
        <taxon>Magnoliopsida</taxon>
        <taxon>Trochodendrales</taxon>
        <taxon>Trochodendraceae</taxon>
        <taxon>Tetracentron</taxon>
    </lineage>
</organism>
<evidence type="ECO:0000256" key="1">
    <source>
        <dbReference type="ARBA" id="ARBA00004123"/>
    </source>
</evidence>
<keyword evidence="4" id="KW-0539">Nucleus</keyword>
<dbReference type="AlphaFoldDB" id="A0A834YB42"/>
<evidence type="ECO:0000256" key="6">
    <source>
        <dbReference type="SAM" id="MobiDB-lite"/>
    </source>
</evidence>
<dbReference type="GO" id="GO:0003700">
    <property type="term" value="F:DNA-binding transcription factor activity"/>
    <property type="evidence" value="ECO:0007669"/>
    <property type="project" value="InterPro"/>
</dbReference>
<dbReference type="GO" id="GO:0006357">
    <property type="term" value="P:regulation of transcription by RNA polymerase II"/>
    <property type="evidence" value="ECO:0007669"/>
    <property type="project" value="TreeGrafter"/>
</dbReference>
<comment type="caution">
    <text evidence="8">The sequence shown here is derived from an EMBL/GenBank/DDBJ whole genome shotgun (WGS) entry which is preliminary data.</text>
</comment>
<dbReference type="Proteomes" id="UP000655225">
    <property type="component" value="Unassembled WGS sequence"/>
</dbReference>
<evidence type="ECO:0000313" key="9">
    <source>
        <dbReference type="Proteomes" id="UP000655225"/>
    </source>
</evidence>
<name>A0A834YB42_TETSI</name>
<proteinExistence type="predicted"/>
<dbReference type="EMBL" id="JABCRI010000022">
    <property type="protein sequence ID" value="KAF8379043.1"/>
    <property type="molecule type" value="Genomic_DNA"/>
</dbReference>
<keyword evidence="5" id="KW-0175">Coiled coil</keyword>
<keyword evidence="2" id="KW-0346">Stress response</keyword>
<dbReference type="GO" id="GO:0034605">
    <property type="term" value="P:cellular response to heat"/>
    <property type="evidence" value="ECO:0007669"/>
    <property type="project" value="TreeGrafter"/>
</dbReference>
<dbReference type="OrthoDB" id="60033at2759"/>
<feature type="region of interest" description="Disordered" evidence="6">
    <location>
        <begin position="168"/>
        <end position="192"/>
    </location>
</feature>
<evidence type="ECO:0000259" key="7">
    <source>
        <dbReference type="SMART" id="SM00415"/>
    </source>
</evidence>
<dbReference type="SMART" id="SM00415">
    <property type="entry name" value="HSF"/>
    <property type="match status" value="1"/>
</dbReference>
<evidence type="ECO:0000256" key="3">
    <source>
        <dbReference type="ARBA" id="ARBA00023125"/>
    </source>
</evidence>
<gene>
    <name evidence="8" type="ORF">HHK36_028470</name>
</gene>
<evidence type="ECO:0000256" key="2">
    <source>
        <dbReference type="ARBA" id="ARBA00023016"/>
    </source>
</evidence>
<reference evidence="8 9" key="1">
    <citation type="submission" date="2020-04" db="EMBL/GenBank/DDBJ databases">
        <title>Plant Genome Project.</title>
        <authorList>
            <person name="Zhang R.-G."/>
        </authorList>
    </citation>
    <scope>NUCLEOTIDE SEQUENCE [LARGE SCALE GENOMIC DNA]</scope>
    <source>
        <strain evidence="8">YNK0</strain>
        <tissue evidence="8">Leaf</tissue>
    </source>
</reference>
<comment type="subcellular location">
    <subcellularLocation>
        <location evidence="1">Nucleus</location>
    </subcellularLocation>
</comment>
<dbReference type="Gene3D" id="1.10.10.10">
    <property type="entry name" value="Winged helix-like DNA-binding domain superfamily/Winged helix DNA-binding domain"/>
    <property type="match status" value="1"/>
</dbReference>
<dbReference type="InterPro" id="IPR036390">
    <property type="entry name" value="WH_DNA-bd_sf"/>
</dbReference>
<protein>
    <recommendedName>
        <fullName evidence="7">HSF-type DNA-binding domain-containing protein</fullName>
    </recommendedName>
</protein>
<evidence type="ECO:0000256" key="4">
    <source>
        <dbReference type="ARBA" id="ARBA00023242"/>
    </source>
</evidence>
<dbReference type="PANTHER" id="PTHR10015:SF427">
    <property type="entry name" value="HEAT SHOCK FACTOR PROTEIN"/>
    <property type="match status" value="1"/>
</dbReference>
<dbReference type="SUPFAM" id="SSF46785">
    <property type="entry name" value="Winged helix' DNA-binding domain"/>
    <property type="match status" value="1"/>
</dbReference>
<sequence length="459" mass="51044">MALTSVDVTYQCAQASEVKMSQLWKHLDMQGFRKVDPDRWEFANEGFLRGQKHMLKSINRRKPSQSHQQQPQVQSTSVGACVEVGKFGLEEEVERLKRDKNVLMQELVRLRQQQQATDHQLQTMGQRLQGMEQRQQQMMSFLAKAMQSPGFLTQLVQQQNESNRYIGGVNKKRRLPKQEDNSEPGHAAAPDGQIVKYRPLMNEAAKAMLRQIMKIDGSPRFEPWNKNPFLIDDVPSPSTSLDCGSSSNRISGVTLSEVPPMSGQSYLPVTSGYPGMHLSAAMSDILSSPDVITDTVTTAQYPDLSVLAGVQEEPITPFRTDMVMPEFLQIQGMVPESTADVPVPNYIGLGTGNGGYMDPMSVGVDETMPRESDEFSPDPDMNILLDGIPKLPSINDAFWEQFFTASPLSGDTNEIDSSTLEGISKEMDEQSGQNGWDKGQHMDQLTKQMGFLTSETKGG</sequence>
<evidence type="ECO:0000256" key="5">
    <source>
        <dbReference type="SAM" id="Coils"/>
    </source>
</evidence>
<dbReference type="GO" id="GO:0000978">
    <property type="term" value="F:RNA polymerase II cis-regulatory region sequence-specific DNA binding"/>
    <property type="evidence" value="ECO:0007669"/>
    <property type="project" value="TreeGrafter"/>
</dbReference>
<dbReference type="OMA" id="DDEFWEL"/>